<feature type="binding site" evidence="14">
    <location>
        <position position="210"/>
    </location>
    <ligand>
        <name>Mg(2+)</name>
        <dbReference type="ChEBI" id="CHEBI:18420"/>
    </ligand>
</feature>
<dbReference type="InterPro" id="IPR018480">
    <property type="entry name" value="PNAcMuramoyl-5peptid_Trfase_CS"/>
</dbReference>
<comment type="caution">
    <text evidence="15">The sequence shown here is derived from an EMBL/GenBank/DDBJ whole genome shotgun (WGS) entry which is preliminary data.</text>
</comment>
<evidence type="ECO:0000256" key="4">
    <source>
        <dbReference type="ARBA" id="ARBA00022679"/>
    </source>
</evidence>
<dbReference type="EMBL" id="JADIME010000011">
    <property type="protein sequence ID" value="MBO8464551.1"/>
    <property type="molecule type" value="Genomic_DNA"/>
</dbReference>
<reference evidence="15" key="2">
    <citation type="journal article" date="2021" name="PeerJ">
        <title>Extensive microbial diversity within the chicken gut microbiome revealed by metagenomics and culture.</title>
        <authorList>
            <person name="Gilroy R."/>
            <person name="Ravi A."/>
            <person name="Getino M."/>
            <person name="Pursley I."/>
            <person name="Horton D.L."/>
            <person name="Alikhan N.F."/>
            <person name="Baker D."/>
            <person name="Gharbi K."/>
            <person name="Hall N."/>
            <person name="Watson M."/>
            <person name="Adriaenssens E.M."/>
            <person name="Foster-Nyarko E."/>
            <person name="Jarju S."/>
            <person name="Secka A."/>
            <person name="Antonio M."/>
            <person name="Oren A."/>
            <person name="Chaudhuri R.R."/>
            <person name="La Ragione R."/>
            <person name="Hildebrand F."/>
            <person name="Pallen M.J."/>
        </authorList>
    </citation>
    <scope>NUCLEOTIDE SEQUENCE</scope>
    <source>
        <strain evidence="15">10037</strain>
    </source>
</reference>
<dbReference type="GO" id="GO:0046872">
    <property type="term" value="F:metal ion binding"/>
    <property type="evidence" value="ECO:0007669"/>
    <property type="project" value="UniProtKB-KW"/>
</dbReference>
<evidence type="ECO:0000256" key="12">
    <source>
        <dbReference type="HAMAP-Rule" id="MF_00038"/>
    </source>
</evidence>
<comment type="pathway">
    <text evidence="12">Cell wall biogenesis; peptidoglycan biosynthesis.</text>
</comment>
<evidence type="ECO:0000256" key="1">
    <source>
        <dbReference type="ARBA" id="ARBA00004141"/>
    </source>
</evidence>
<name>A0A9D9N8P9_9BACT</name>
<evidence type="ECO:0000256" key="9">
    <source>
        <dbReference type="ARBA" id="ARBA00023136"/>
    </source>
</evidence>
<gene>
    <name evidence="12" type="primary">mraY</name>
    <name evidence="15" type="ORF">IAB93_00965</name>
</gene>
<keyword evidence="10 12" id="KW-0131">Cell cycle</keyword>
<dbReference type="NCBIfam" id="TIGR00445">
    <property type="entry name" value="mraY"/>
    <property type="match status" value="1"/>
</dbReference>
<dbReference type="PROSITE" id="PS01347">
    <property type="entry name" value="MRAY_1"/>
    <property type="match status" value="1"/>
</dbReference>
<evidence type="ECO:0000256" key="11">
    <source>
        <dbReference type="ARBA" id="ARBA00023316"/>
    </source>
</evidence>
<dbReference type="GO" id="GO:0008360">
    <property type="term" value="P:regulation of cell shape"/>
    <property type="evidence" value="ECO:0007669"/>
    <property type="project" value="UniProtKB-KW"/>
</dbReference>
<feature type="transmembrane region" description="Helical" evidence="12">
    <location>
        <begin position="20"/>
        <end position="43"/>
    </location>
</feature>
<dbReference type="GO" id="GO:0051301">
    <property type="term" value="P:cell division"/>
    <property type="evidence" value="ECO:0007669"/>
    <property type="project" value="UniProtKB-KW"/>
</dbReference>
<reference evidence="15" key="1">
    <citation type="submission" date="2020-10" db="EMBL/GenBank/DDBJ databases">
        <authorList>
            <person name="Gilroy R."/>
        </authorList>
    </citation>
    <scope>NUCLEOTIDE SEQUENCE</scope>
    <source>
        <strain evidence="15">10037</strain>
    </source>
</reference>
<feature type="transmembrane region" description="Helical" evidence="12">
    <location>
        <begin position="257"/>
        <end position="274"/>
    </location>
</feature>
<evidence type="ECO:0000256" key="8">
    <source>
        <dbReference type="ARBA" id="ARBA00022989"/>
    </source>
</evidence>
<dbReference type="Pfam" id="PF00953">
    <property type="entry name" value="Glycos_transf_4"/>
    <property type="match status" value="1"/>
</dbReference>
<feature type="transmembrane region" description="Helical" evidence="12">
    <location>
        <begin position="188"/>
        <end position="206"/>
    </location>
</feature>
<dbReference type="InterPro" id="IPR003524">
    <property type="entry name" value="PNAcMuramoyl-5peptid_Trfase"/>
</dbReference>
<evidence type="ECO:0000313" key="15">
    <source>
        <dbReference type="EMBL" id="MBO8464551.1"/>
    </source>
</evidence>
<dbReference type="GO" id="GO:0005886">
    <property type="term" value="C:plasma membrane"/>
    <property type="evidence" value="ECO:0007669"/>
    <property type="project" value="UniProtKB-SubCell"/>
</dbReference>
<evidence type="ECO:0000256" key="14">
    <source>
        <dbReference type="PIRSR" id="PIRSR600715-1"/>
    </source>
</evidence>
<comment type="catalytic activity">
    <reaction evidence="12">
        <text>UDP-N-acetyl-alpha-D-muramoyl-L-alanyl-gamma-D-glutamyl-meso-2,6-diaminopimeloyl-D-alanyl-D-alanine + di-trans,octa-cis-undecaprenyl phosphate = di-trans,octa-cis-undecaprenyl diphospho-N-acetyl-alpha-D-muramoyl-L-alanyl-D-glutamyl-meso-2,6-diaminopimeloyl-D-alanyl-D-alanine + UMP</text>
        <dbReference type="Rhea" id="RHEA:28386"/>
        <dbReference type="ChEBI" id="CHEBI:57865"/>
        <dbReference type="ChEBI" id="CHEBI:60392"/>
        <dbReference type="ChEBI" id="CHEBI:61386"/>
        <dbReference type="ChEBI" id="CHEBI:61387"/>
        <dbReference type="EC" id="2.7.8.13"/>
    </reaction>
</comment>
<feature type="transmembrane region" description="Helical" evidence="12">
    <location>
        <begin position="218"/>
        <end position="237"/>
    </location>
</feature>
<comment type="similarity">
    <text evidence="2 12">Belongs to the glycosyltransferase 4 family. MraY subfamily.</text>
</comment>
<dbReference type="InterPro" id="IPR000715">
    <property type="entry name" value="Glycosyl_transferase_4"/>
</dbReference>
<evidence type="ECO:0000256" key="6">
    <source>
        <dbReference type="ARBA" id="ARBA00022960"/>
    </source>
</evidence>
<dbReference type="GO" id="GO:0009252">
    <property type="term" value="P:peptidoglycan biosynthetic process"/>
    <property type="evidence" value="ECO:0007669"/>
    <property type="project" value="UniProtKB-UniRule"/>
</dbReference>
<accession>A0A9D9N8P9</accession>
<keyword evidence="12 14" id="KW-0479">Metal-binding</keyword>
<dbReference type="GO" id="GO:0071555">
    <property type="term" value="P:cell wall organization"/>
    <property type="evidence" value="ECO:0007669"/>
    <property type="project" value="UniProtKB-KW"/>
</dbReference>
<keyword evidence="12 14" id="KW-0460">Magnesium</keyword>
<keyword evidence="12" id="KW-1003">Cell membrane</keyword>
<organism evidence="15 16">
    <name type="scientific">Candidatus Merdivivens pullistercoris</name>
    <dbReference type="NCBI Taxonomy" id="2840873"/>
    <lineage>
        <taxon>Bacteria</taxon>
        <taxon>Pseudomonadati</taxon>
        <taxon>Bacteroidota</taxon>
        <taxon>Bacteroidia</taxon>
        <taxon>Bacteroidales</taxon>
        <taxon>Muribaculaceae</taxon>
        <taxon>Muribaculaceae incertae sedis</taxon>
        <taxon>Candidatus Merdivivens</taxon>
    </lineage>
</organism>
<keyword evidence="8 12" id="KW-1133">Transmembrane helix</keyword>
<comment type="subcellular location">
    <subcellularLocation>
        <location evidence="12">Cell membrane</location>
        <topology evidence="12">Multi-pass membrane protein</topology>
    </subcellularLocation>
    <subcellularLocation>
        <location evidence="1">Membrane</location>
        <topology evidence="1">Multi-pass membrane protein</topology>
    </subcellularLocation>
</comment>
<keyword evidence="9 12" id="KW-0472">Membrane</keyword>
<keyword evidence="7 12" id="KW-0573">Peptidoglycan synthesis</keyword>
<proteinExistence type="inferred from homology"/>
<feature type="transmembrane region" description="Helical" evidence="12">
    <location>
        <begin position="136"/>
        <end position="156"/>
    </location>
</feature>
<keyword evidence="3 12" id="KW-0132">Cell division</keyword>
<dbReference type="GO" id="GO:0008963">
    <property type="term" value="F:phospho-N-acetylmuramoyl-pentapeptide-transferase activity"/>
    <property type="evidence" value="ECO:0007669"/>
    <property type="project" value="UniProtKB-UniRule"/>
</dbReference>
<feature type="transmembrane region" description="Helical" evidence="12">
    <location>
        <begin position="373"/>
        <end position="392"/>
    </location>
</feature>
<feature type="transmembrane region" description="Helical" evidence="12">
    <location>
        <begin position="98"/>
        <end position="116"/>
    </location>
</feature>
<dbReference type="Pfam" id="PF10555">
    <property type="entry name" value="MraY_sig1"/>
    <property type="match status" value="1"/>
</dbReference>
<keyword evidence="6 12" id="KW-0133">Cell shape</keyword>
<protein>
    <recommendedName>
        <fullName evidence="12 13">Phospho-N-acetylmuramoyl-pentapeptide-transferase</fullName>
        <ecNumber evidence="12 13">2.7.8.13</ecNumber>
    </recommendedName>
    <alternativeName>
        <fullName evidence="12">UDP-MurNAc-pentapeptide phosphotransferase</fullName>
    </alternativeName>
</protein>
<dbReference type="CDD" id="cd06852">
    <property type="entry name" value="GT_MraY"/>
    <property type="match status" value="1"/>
</dbReference>
<dbReference type="AlphaFoldDB" id="A0A9D9N8P9"/>
<feature type="transmembrane region" description="Helical" evidence="12">
    <location>
        <begin position="308"/>
        <end position="329"/>
    </location>
</feature>
<evidence type="ECO:0000256" key="3">
    <source>
        <dbReference type="ARBA" id="ARBA00022618"/>
    </source>
</evidence>
<feature type="transmembrane region" description="Helical" evidence="12">
    <location>
        <begin position="75"/>
        <end position="92"/>
    </location>
</feature>
<dbReference type="PROSITE" id="PS01348">
    <property type="entry name" value="MRAY_2"/>
    <property type="match status" value="1"/>
</dbReference>
<keyword evidence="4 12" id="KW-0808">Transferase</keyword>
<keyword evidence="5 12" id="KW-0812">Transmembrane</keyword>
<sequence>MLYHLFEYLKTVTDFPGSGLMQYISVRAVCASLLSILLSLIFGKKIIRHLQRRQIGEEIRDLGLEGQLQKKGTPTMGGIIILFSILVPILLFCNLTNFYVILLIVTVVWLGALGFADDYIKVYKKDKNGLSEKKKLAGQILLGLIVGIAVLAHNGLHELPDTTIPFVKSHEFNYSSLIPFNGTMAEEILTWVLYIAVIILVVTACSNASNLTDGMDGLATGISAIVGTALGVLAYLSGNINDAGYLNIMYIPGTGEVTIVFAAMVGALIGFLWYNSYPAQVFMGDTGSLALGGIVGVAAILIKKELLIPILCGVFFVESLSVIIQRIYFRYTKKKYGQGRRVFKMTPLHHHFQKEGIDAIISRPSKAIPEAKIVVRFWIVSILLAVITIITLKIR</sequence>
<comment type="function">
    <text evidence="12">Catalyzes the initial step of the lipid cycle reactions in the biosynthesis of the cell wall peptidoglycan: transfers peptidoglycan precursor phospho-MurNAc-pentapeptide from UDP-MurNAc-pentapeptide onto the lipid carrier undecaprenyl phosphate, yielding undecaprenyl-pyrophosphoryl-MurNAc-pentapeptide, known as lipid I.</text>
</comment>
<evidence type="ECO:0000256" key="10">
    <source>
        <dbReference type="ARBA" id="ARBA00023306"/>
    </source>
</evidence>
<evidence type="ECO:0000256" key="5">
    <source>
        <dbReference type="ARBA" id="ARBA00022692"/>
    </source>
</evidence>
<keyword evidence="11 12" id="KW-0961">Cell wall biogenesis/degradation</keyword>
<evidence type="ECO:0000256" key="13">
    <source>
        <dbReference type="NCBIfam" id="TIGR00445"/>
    </source>
</evidence>
<comment type="cofactor">
    <cofactor evidence="12 14">
        <name>Mg(2+)</name>
        <dbReference type="ChEBI" id="CHEBI:18420"/>
    </cofactor>
</comment>
<evidence type="ECO:0000256" key="2">
    <source>
        <dbReference type="ARBA" id="ARBA00005583"/>
    </source>
</evidence>
<dbReference type="PANTHER" id="PTHR22926:SF5">
    <property type="entry name" value="PHOSPHO-N-ACETYLMURAMOYL-PENTAPEPTIDE-TRANSFERASE HOMOLOG"/>
    <property type="match status" value="1"/>
</dbReference>
<feature type="binding site" evidence="14">
    <location>
        <position position="285"/>
    </location>
    <ligand>
        <name>Mg(2+)</name>
        <dbReference type="ChEBI" id="CHEBI:18420"/>
    </ligand>
</feature>
<dbReference type="HAMAP" id="MF_00038">
    <property type="entry name" value="MraY"/>
    <property type="match status" value="1"/>
</dbReference>
<evidence type="ECO:0000313" key="16">
    <source>
        <dbReference type="Proteomes" id="UP000823597"/>
    </source>
</evidence>
<dbReference type="Proteomes" id="UP000823597">
    <property type="component" value="Unassembled WGS sequence"/>
</dbReference>
<dbReference type="EC" id="2.7.8.13" evidence="12 13"/>
<evidence type="ECO:0000256" key="7">
    <source>
        <dbReference type="ARBA" id="ARBA00022984"/>
    </source>
</evidence>
<feature type="transmembrane region" description="Helical" evidence="12">
    <location>
        <begin position="281"/>
        <end position="302"/>
    </location>
</feature>
<dbReference type="PANTHER" id="PTHR22926">
    <property type="entry name" value="PHOSPHO-N-ACETYLMURAMOYL-PENTAPEPTIDE-TRANSFERASE"/>
    <property type="match status" value="1"/>
</dbReference>